<dbReference type="InterPro" id="IPR011333">
    <property type="entry name" value="SKP1/BTB/POZ_sf"/>
</dbReference>
<proteinExistence type="predicted"/>
<dbReference type="Gene3D" id="3.30.710.10">
    <property type="entry name" value="Potassium Channel Kv1.1, Chain A"/>
    <property type="match status" value="1"/>
</dbReference>
<protein>
    <recommendedName>
        <fullName evidence="4">BTB domain-containing protein</fullName>
    </recommendedName>
</protein>
<dbReference type="EMBL" id="KV417556">
    <property type="protein sequence ID" value="KZP20321.1"/>
    <property type="molecule type" value="Genomic_DNA"/>
</dbReference>
<feature type="region of interest" description="Disordered" evidence="1">
    <location>
        <begin position="1"/>
        <end position="23"/>
    </location>
</feature>
<evidence type="ECO:0000313" key="2">
    <source>
        <dbReference type="EMBL" id="KZP20321.1"/>
    </source>
</evidence>
<dbReference type="AlphaFoldDB" id="A0A166IZ49"/>
<dbReference type="Proteomes" id="UP000076532">
    <property type="component" value="Unassembled WGS sequence"/>
</dbReference>
<evidence type="ECO:0000313" key="3">
    <source>
        <dbReference type="Proteomes" id="UP000076532"/>
    </source>
</evidence>
<evidence type="ECO:0008006" key="4">
    <source>
        <dbReference type="Google" id="ProtNLM"/>
    </source>
</evidence>
<organism evidence="2 3">
    <name type="scientific">Athelia psychrophila</name>
    <dbReference type="NCBI Taxonomy" id="1759441"/>
    <lineage>
        <taxon>Eukaryota</taxon>
        <taxon>Fungi</taxon>
        <taxon>Dikarya</taxon>
        <taxon>Basidiomycota</taxon>
        <taxon>Agaricomycotina</taxon>
        <taxon>Agaricomycetes</taxon>
        <taxon>Agaricomycetidae</taxon>
        <taxon>Atheliales</taxon>
        <taxon>Atheliaceae</taxon>
        <taxon>Athelia</taxon>
    </lineage>
</organism>
<accession>A0A166IZ49</accession>
<dbReference type="OrthoDB" id="3027208at2759"/>
<gene>
    <name evidence="2" type="ORF">FIBSPDRAFT_541550</name>
</gene>
<sequence>MPPAAKRQRTDDSDSSDEADIPVVQGTPWFNDGNIIIHAESTRFKVYGGILASKSEIFGDMMSLPTPESTAITSSELSTGGCPVVHVTDSTEDWRHVLEAIFNRMYTFTVDATSLPFPVIRSLLRLGHKYNFVELLAEAMERLTRYFPATIKGWDSPHRNAYIVMPYVASYFELVSLARTLGLPFILPALFYECVTTASLKILLSGLSRNAYDGSSASQLDPSDIQACILGWEAIISLQITTTCAWFTITTLYPDCRDSPRCTNARREILIRYFDSGMTTVMLLNKWDDDWNDDMCRICVKAARAAHEAGRRESWTKLPSAFGLPPWEELLANGGRELLSRLW</sequence>
<keyword evidence="3" id="KW-1185">Reference proteome</keyword>
<name>A0A166IZ49_9AGAM</name>
<reference evidence="2 3" key="1">
    <citation type="journal article" date="2016" name="Mol. Biol. Evol.">
        <title>Comparative Genomics of Early-Diverging Mushroom-Forming Fungi Provides Insights into the Origins of Lignocellulose Decay Capabilities.</title>
        <authorList>
            <person name="Nagy L.G."/>
            <person name="Riley R."/>
            <person name="Tritt A."/>
            <person name="Adam C."/>
            <person name="Daum C."/>
            <person name="Floudas D."/>
            <person name="Sun H."/>
            <person name="Yadav J.S."/>
            <person name="Pangilinan J."/>
            <person name="Larsson K.H."/>
            <person name="Matsuura K."/>
            <person name="Barry K."/>
            <person name="Labutti K."/>
            <person name="Kuo R."/>
            <person name="Ohm R.A."/>
            <person name="Bhattacharya S.S."/>
            <person name="Shirouzu T."/>
            <person name="Yoshinaga Y."/>
            <person name="Martin F.M."/>
            <person name="Grigoriev I.V."/>
            <person name="Hibbett D.S."/>
        </authorList>
    </citation>
    <scope>NUCLEOTIDE SEQUENCE [LARGE SCALE GENOMIC DNA]</scope>
    <source>
        <strain evidence="2 3">CBS 109695</strain>
    </source>
</reference>
<evidence type="ECO:0000256" key="1">
    <source>
        <dbReference type="SAM" id="MobiDB-lite"/>
    </source>
</evidence>